<evidence type="ECO:0000259" key="3">
    <source>
        <dbReference type="Pfam" id="PF13660"/>
    </source>
</evidence>
<dbReference type="InterPro" id="IPR037035">
    <property type="entry name" value="GK-like_C_sf"/>
</dbReference>
<dbReference type="PANTHER" id="PTHR12227">
    <property type="entry name" value="GLYCERATE KINASE"/>
    <property type="match status" value="1"/>
</dbReference>
<dbReference type="InterPro" id="IPR038614">
    <property type="entry name" value="GK_N_sf"/>
</dbReference>
<comment type="similarity">
    <text evidence="1">Belongs to the glycerate kinase type-2 family.</text>
</comment>
<dbReference type="Pfam" id="PF13660">
    <property type="entry name" value="DUF4147"/>
    <property type="match status" value="1"/>
</dbReference>
<dbReference type="InterPro" id="IPR007835">
    <property type="entry name" value="MOFRL"/>
</dbReference>
<evidence type="ECO:0000313" key="4">
    <source>
        <dbReference type="WBParaSite" id="ACOC_0000863301-mRNA-1"/>
    </source>
</evidence>
<dbReference type="GO" id="GO:0005737">
    <property type="term" value="C:cytoplasm"/>
    <property type="evidence" value="ECO:0007669"/>
    <property type="project" value="TreeGrafter"/>
</dbReference>
<dbReference type="AlphaFoldDB" id="A0A0R3PSK7"/>
<reference evidence="4" key="1">
    <citation type="submission" date="2017-02" db="UniProtKB">
        <authorList>
            <consortium name="WormBaseParasite"/>
        </authorList>
    </citation>
    <scope>IDENTIFICATION</scope>
</reference>
<dbReference type="PANTHER" id="PTHR12227:SF0">
    <property type="entry name" value="GLYCERATE KINASE"/>
    <property type="match status" value="1"/>
</dbReference>
<feature type="domain" description="MOFRL" evidence="2">
    <location>
        <begin position="297"/>
        <end position="406"/>
    </location>
</feature>
<dbReference type="InterPro" id="IPR039760">
    <property type="entry name" value="MOFRL_protein"/>
</dbReference>
<dbReference type="Pfam" id="PF05161">
    <property type="entry name" value="MOFRL"/>
    <property type="match status" value="1"/>
</dbReference>
<proteinExistence type="inferred from homology"/>
<feature type="domain" description="MOFRL-associated" evidence="3">
    <location>
        <begin position="7"/>
        <end position="220"/>
    </location>
</feature>
<protein>
    <submittedName>
        <fullName evidence="4">Glycerate kinase</fullName>
    </submittedName>
</protein>
<dbReference type="SUPFAM" id="SSF82544">
    <property type="entry name" value="GckA/TtuD-like"/>
    <property type="match status" value="1"/>
</dbReference>
<dbReference type="Gene3D" id="3.40.50.10180">
    <property type="entry name" value="Glycerate kinase, MOFRL-like N-terminal domain"/>
    <property type="match status" value="1"/>
</dbReference>
<dbReference type="WBParaSite" id="ACOC_0000863301-mRNA-1">
    <property type="protein sequence ID" value="ACOC_0000863301-mRNA-1"/>
    <property type="gene ID" value="ACOC_0000863301"/>
</dbReference>
<dbReference type="GO" id="GO:0008887">
    <property type="term" value="F:glycerate kinase activity"/>
    <property type="evidence" value="ECO:0007669"/>
    <property type="project" value="InterPro"/>
</dbReference>
<dbReference type="Gene3D" id="3.40.1480.10">
    <property type="entry name" value="MOFRL domain"/>
    <property type="match status" value="1"/>
</dbReference>
<organism evidence="4">
    <name type="scientific">Angiostrongylus costaricensis</name>
    <name type="common">Nematode worm</name>
    <dbReference type="NCBI Taxonomy" id="334426"/>
    <lineage>
        <taxon>Eukaryota</taxon>
        <taxon>Metazoa</taxon>
        <taxon>Ecdysozoa</taxon>
        <taxon>Nematoda</taxon>
        <taxon>Chromadorea</taxon>
        <taxon>Rhabditida</taxon>
        <taxon>Rhabditina</taxon>
        <taxon>Rhabditomorpha</taxon>
        <taxon>Strongyloidea</taxon>
        <taxon>Metastrongylidae</taxon>
        <taxon>Angiostrongylus</taxon>
    </lineage>
</organism>
<accession>A0A0R3PSK7</accession>
<name>A0A0R3PSK7_ANGCS</name>
<evidence type="ECO:0000259" key="2">
    <source>
        <dbReference type="Pfam" id="PF05161"/>
    </source>
</evidence>
<sequence>LHLTKQELTVSTSSTTVSLPLSSATRFVIVAFGKASVLMTLAAEKCLGPRLLEGIVIAPVTQIDKNWKLRSQIFYGAQNNLPDENSVAATSKALQCIQKSDAVDVVFLFLISGGGSALFCSPNGVSLEEKLTTIRTLTSNGADICVLNAFRQRLSVVKGGKTLNYIKKGQVLLMSDLIDDLIQFIASGPTVLQTNSMKEMSEQIVTSSKWTSLLPQDILNKFQISSPPCSVVTPHNIVIASNRDALAELKNYFTSHGYNATIVTNCLKGDATSIGRDFAELITTGRENLPDILEKFALLFGGETTVTIRGGGCGGRCQEMALSCFTSLSSCSTTLPPFLFLAVGTDGQDGPTDAAGAFFTNDDLNKDMSKKGEAFLKTSNSYGFWSMYNDGTNHIKPGPTGTNVMDIQIVLLQFR</sequence>
<dbReference type="OMA" id="NESCKPG"/>
<evidence type="ECO:0000256" key="1">
    <source>
        <dbReference type="ARBA" id="ARBA00005393"/>
    </source>
</evidence>
<dbReference type="InterPro" id="IPR025286">
    <property type="entry name" value="MOFRL_assoc_dom"/>
</dbReference>